<reference evidence="4" key="1">
    <citation type="journal article" date="2016" name="Nat. Genet.">
        <title>A high-quality carrot genome assembly provides new insights into carotenoid accumulation and asterid genome evolution.</title>
        <authorList>
            <person name="Iorizzo M."/>
            <person name="Ellison S."/>
            <person name="Senalik D."/>
            <person name="Zeng P."/>
            <person name="Satapoomin P."/>
            <person name="Huang J."/>
            <person name="Bowman M."/>
            <person name="Iovene M."/>
            <person name="Sanseverino W."/>
            <person name="Cavagnaro P."/>
            <person name="Yildiz M."/>
            <person name="Macko-Podgorni A."/>
            <person name="Moranska E."/>
            <person name="Grzebelus E."/>
            <person name="Grzebelus D."/>
            <person name="Ashrafi H."/>
            <person name="Zheng Z."/>
            <person name="Cheng S."/>
            <person name="Spooner D."/>
            <person name="Van Deynze A."/>
            <person name="Simon P."/>
        </authorList>
    </citation>
    <scope>NUCLEOTIDE SEQUENCE</scope>
    <source>
        <tissue evidence="4">Leaf</tissue>
    </source>
</reference>
<dbReference type="Proteomes" id="UP000077755">
    <property type="component" value="Chromosome 1"/>
</dbReference>
<sequence length="351" mass="40709">MYPFERLLKFMKDKIKNKARVEGSIAEKYVEEETVNFCSYYFKSNVGTVHNTVGRNEVAVEKQDDSILEVFRYPIECLGKHVVRYLDDDEYFIAEYYVLLNMPEVQPYIRYIENDVAIYPRFKDLLNGPSRMIMTFQSCKVNGYKFRCKDKSGVLVKGTSHVNALENYYGQLEEIIRLVYRGGNHVYLFKCCWFDSAGSGVRVDKNRIVSIDIKSRLRSNEVFVLASQATQVYYAPSVLNPRSNFYTVISIKNSPLDESTTPSTENPYQENISNASTSIFSLFVDFAQYEPIPRIRFEDHDNDEVDDDDEDENNEEFDEEDQENEEEIGGGGGGEEEEEEEEEEEGYEDID</sequence>
<accession>A0AAF0W1D2</accession>
<dbReference type="Pfam" id="PF13952">
    <property type="entry name" value="DUF4216"/>
    <property type="match status" value="1"/>
</dbReference>
<gene>
    <name evidence="4" type="ORF">DCAR_0100543</name>
</gene>
<feature type="compositionally biased region" description="Acidic residues" evidence="1">
    <location>
        <begin position="300"/>
        <end position="351"/>
    </location>
</feature>
<dbReference type="EMBL" id="CP093343">
    <property type="protein sequence ID" value="WOG81396.1"/>
    <property type="molecule type" value="Genomic_DNA"/>
</dbReference>
<reference evidence="4" key="2">
    <citation type="submission" date="2022-03" db="EMBL/GenBank/DDBJ databases">
        <title>Draft title - Genomic analysis of global carrot germplasm unveils the trajectory of domestication and the origin of high carotenoid orange carrot.</title>
        <authorList>
            <person name="Iorizzo M."/>
            <person name="Ellison S."/>
            <person name="Senalik D."/>
            <person name="Macko-Podgorni A."/>
            <person name="Grzebelus D."/>
            <person name="Bostan H."/>
            <person name="Rolling W."/>
            <person name="Curaba J."/>
            <person name="Simon P."/>
        </authorList>
    </citation>
    <scope>NUCLEOTIDE SEQUENCE</scope>
    <source>
        <tissue evidence="4">Leaf</tissue>
    </source>
</reference>
<proteinExistence type="predicted"/>
<dbReference type="InterPro" id="IPR025452">
    <property type="entry name" value="DUF4218"/>
</dbReference>
<evidence type="ECO:0000256" key="1">
    <source>
        <dbReference type="SAM" id="MobiDB-lite"/>
    </source>
</evidence>
<feature type="region of interest" description="Disordered" evidence="1">
    <location>
        <begin position="295"/>
        <end position="351"/>
    </location>
</feature>
<evidence type="ECO:0000259" key="3">
    <source>
        <dbReference type="Pfam" id="PF13960"/>
    </source>
</evidence>
<feature type="domain" description="DUF4218" evidence="3">
    <location>
        <begin position="1"/>
        <end position="56"/>
    </location>
</feature>
<protein>
    <recommendedName>
        <fullName evidence="6">DUF4216 domain-containing protein</fullName>
    </recommendedName>
</protein>
<dbReference type="PANTHER" id="PTHR48258:SF4">
    <property type="entry name" value="DUF4216 DOMAIN-CONTAINING PROTEIN"/>
    <property type="match status" value="1"/>
</dbReference>
<evidence type="ECO:0000313" key="5">
    <source>
        <dbReference type="Proteomes" id="UP000077755"/>
    </source>
</evidence>
<name>A0AAF0W1D2_DAUCS</name>
<dbReference type="Pfam" id="PF13960">
    <property type="entry name" value="DUF4218"/>
    <property type="match status" value="1"/>
</dbReference>
<dbReference type="InterPro" id="IPR025312">
    <property type="entry name" value="DUF4216"/>
</dbReference>
<dbReference type="AlphaFoldDB" id="A0AAF0W1D2"/>
<organism evidence="4 5">
    <name type="scientific">Daucus carota subsp. sativus</name>
    <name type="common">Carrot</name>
    <dbReference type="NCBI Taxonomy" id="79200"/>
    <lineage>
        <taxon>Eukaryota</taxon>
        <taxon>Viridiplantae</taxon>
        <taxon>Streptophyta</taxon>
        <taxon>Embryophyta</taxon>
        <taxon>Tracheophyta</taxon>
        <taxon>Spermatophyta</taxon>
        <taxon>Magnoliopsida</taxon>
        <taxon>eudicotyledons</taxon>
        <taxon>Gunneridae</taxon>
        <taxon>Pentapetalae</taxon>
        <taxon>asterids</taxon>
        <taxon>campanulids</taxon>
        <taxon>Apiales</taxon>
        <taxon>Apiaceae</taxon>
        <taxon>Apioideae</taxon>
        <taxon>Scandiceae</taxon>
        <taxon>Daucinae</taxon>
        <taxon>Daucus</taxon>
        <taxon>Daucus sect. Daucus</taxon>
    </lineage>
</organism>
<feature type="domain" description="DUF4216" evidence="2">
    <location>
        <begin position="177"/>
        <end position="240"/>
    </location>
</feature>
<dbReference type="PANTHER" id="PTHR48258">
    <property type="entry name" value="DUF4218 DOMAIN-CONTAINING PROTEIN-RELATED"/>
    <property type="match status" value="1"/>
</dbReference>
<keyword evidence="5" id="KW-1185">Reference proteome</keyword>
<evidence type="ECO:0000313" key="4">
    <source>
        <dbReference type="EMBL" id="WOG81396.1"/>
    </source>
</evidence>
<evidence type="ECO:0008006" key="6">
    <source>
        <dbReference type="Google" id="ProtNLM"/>
    </source>
</evidence>
<evidence type="ECO:0000259" key="2">
    <source>
        <dbReference type="Pfam" id="PF13952"/>
    </source>
</evidence>